<proteinExistence type="inferred from homology"/>
<keyword evidence="6 7" id="KW-0472">Membrane</keyword>
<feature type="transmembrane region" description="Helical" evidence="7">
    <location>
        <begin position="179"/>
        <end position="212"/>
    </location>
</feature>
<accession>A0A1G2HVY9</accession>
<dbReference type="InterPro" id="IPR000045">
    <property type="entry name" value="Prepilin_IV_endopep_pep"/>
</dbReference>
<evidence type="ECO:0000256" key="4">
    <source>
        <dbReference type="ARBA" id="ARBA00022692"/>
    </source>
</evidence>
<dbReference type="GO" id="GO:0004190">
    <property type="term" value="F:aspartic-type endopeptidase activity"/>
    <property type="evidence" value="ECO:0007669"/>
    <property type="project" value="InterPro"/>
</dbReference>
<feature type="domain" description="Prepilin peptidase A24 N-terminal" evidence="9">
    <location>
        <begin position="11"/>
        <end position="90"/>
    </location>
</feature>
<feature type="transmembrane region" description="Helical" evidence="7">
    <location>
        <begin position="149"/>
        <end position="167"/>
    </location>
</feature>
<comment type="caution">
    <text evidence="10">The sequence shown here is derived from an EMBL/GenBank/DDBJ whole genome shotgun (WGS) entry which is preliminary data.</text>
</comment>
<evidence type="ECO:0000256" key="6">
    <source>
        <dbReference type="ARBA" id="ARBA00023136"/>
    </source>
</evidence>
<keyword evidence="5 7" id="KW-1133">Transmembrane helix</keyword>
<dbReference type="PANTHER" id="PTHR30487">
    <property type="entry name" value="TYPE 4 PREPILIN-LIKE PROTEINS LEADER PEPTIDE-PROCESSING ENZYME"/>
    <property type="match status" value="1"/>
</dbReference>
<feature type="transmembrane region" description="Helical" evidence="7">
    <location>
        <begin position="126"/>
        <end position="143"/>
    </location>
</feature>
<dbReference type="Pfam" id="PF06750">
    <property type="entry name" value="A24_N_bact"/>
    <property type="match status" value="1"/>
</dbReference>
<organism evidence="10 11">
    <name type="scientific">Candidatus Staskawiczbacteria bacterium RIFCSPHIGHO2_01_FULL_41_41</name>
    <dbReference type="NCBI Taxonomy" id="1802203"/>
    <lineage>
        <taxon>Bacteria</taxon>
        <taxon>Candidatus Staskawicziibacteriota</taxon>
    </lineage>
</organism>
<keyword evidence="3" id="KW-1003">Cell membrane</keyword>
<keyword evidence="4 7" id="KW-0812">Transmembrane</keyword>
<dbReference type="GO" id="GO:0005886">
    <property type="term" value="C:plasma membrane"/>
    <property type="evidence" value="ECO:0007669"/>
    <property type="project" value="UniProtKB-SubCell"/>
</dbReference>
<protein>
    <recommendedName>
        <fullName evidence="12">Prepilin peptidase</fullName>
    </recommendedName>
</protein>
<dbReference type="AlphaFoldDB" id="A0A1G2HVY9"/>
<feature type="transmembrane region" description="Helical" evidence="7">
    <location>
        <begin position="7"/>
        <end position="25"/>
    </location>
</feature>
<feature type="transmembrane region" description="Helical" evidence="7">
    <location>
        <begin position="45"/>
        <end position="61"/>
    </location>
</feature>
<evidence type="ECO:0000256" key="3">
    <source>
        <dbReference type="ARBA" id="ARBA00022475"/>
    </source>
</evidence>
<feature type="transmembrane region" description="Helical" evidence="7">
    <location>
        <begin position="224"/>
        <end position="246"/>
    </location>
</feature>
<dbReference type="InterPro" id="IPR010627">
    <property type="entry name" value="Prepilin_pept_A24_N"/>
</dbReference>
<dbReference type="GO" id="GO:0006465">
    <property type="term" value="P:signal peptide processing"/>
    <property type="evidence" value="ECO:0007669"/>
    <property type="project" value="TreeGrafter"/>
</dbReference>
<name>A0A1G2HVY9_9BACT</name>
<evidence type="ECO:0000259" key="8">
    <source>
        <dbReference type="Pfam" id="PF01478"/>
    </source>
</evidence>
<comment type="subcellular location">
    <subcellularLocation>
        <location evidence="1">Cell membrane</location>
        <topology evidence="1">Multi-pass membrane protein</topology>
    </subcellularLocation>
</comment>
<evidence type="ECO:0000256" key="5">
    <source>
        <dbReference type="ARBA" id="ARBA00022989"/>
    </source>
</evidence>
<dbReference type="InterPro" id="IPR050882">
    <property type="entry name" value="Prepilin_peptidase/N-MTase"/>
</dbReference>
<gene>
    <name evidence="10" type="ORF">A2822_01445</name>
</gene>
<dbReference type="PANTHER" id="PTHR30487:SF0">
    <property type="entry name" value="PREPILIN LEADER PEPTIDASE_N-METHYLTRANSFERASE-RELATED"/>
    <property type="match status" value="1"/>
</dbReference>
<evidence type="ECO:0000256" key="2">
    <source>
        <dbReference type="ARBA" id="ARBA00005801"/>
    </source>
</evidence>
<evidence type="ECO:0008006" key="12">
    <source>
        <dbReference type="Google" id="ProtNLM"/>
    </source>
</evidence>
<feature type="transmembrane region" description="Helical" evidence="7">
    <location>
        <begin position="102"/>
        <end position="121"/>
    </location>
</feature>
<feature type="domain" description="Prepilin type IV endopeptidase peptidase" evidence="8">
    <location>
        <begin position="111"/>
        <end position="208"/>
    </location>
</feature>
<dbReference type="Proteomes" id="UP000178774">
    <property type="component" value="Unassembled WGS sequence"/>
</dbReference>
<dbReference type="Pfam" id="PF01478">
    <property type="entry name" value="Peptidase_A24"/>
    <property type="match status" value="1"/>
</dbReference>
<comment type="similarity">
    <text evidence="2">Belongs to the peptidase A24 family.</text>
</comment>
<dbReference type="Gene3D" id="1.20.120.1220">
    <property type="match status" value="1"/>
</dbReference>
<evidence type="ECO:0000313" key="10">
    <source>
        <dbReference type="EMBL" id="OGZ66401.1"/>
    </source>
</evidence>
<evidence type="ECO:0000256" key="1">
    <source>
        <dbReference type="ARBA" id="ARBA00004651"/>
    </source>
</evidence>
<reference evidence="10 11" key="1">
    <citation type="journal article" date="2016" name="Nat. Commun.">
        <title>Thousands of microbial genomes shed light on interconnected biogeochemical processes in an aquifer system.</title>
        <authorList>
            <person name="Anantharaman K."/>
            <person name="Brown C.T."/>
            <person name="Hug L.A."/>
            <person name="Sharon I."/>
            <person name="Castelle C.J."/>
            <person name="Probst A.J."/>
            <person name="Thomas B.C."/>
            <person name="Singh A."/>
            <person name="Wilkins M.J."/>
            <person name="Karaoz U."/>
            <person name="Brodie E.L."/>
            <person name="Williams K.H."/>
            <person name="Hubbard S.S."/>
            <person name="Banfield J.F."/>
        </authorList>
    </citation>
    <scope>NUCLEOTIDE SEQUENCE [LARGE SCALE GENOMIC DNA]</scope>
</reference>
<evidence type="ECO:0000313" key="11">
    <source>
        <dbReference type="Proteomes" id="UP000178774"/>
    </source>
</evidence>
<evidence type="ECO:0000259" key="9">
    <source>
        <dbReference type="Pfam" id="PF06750"/>
    </source>
</evidence>
<dbReference type="EMBL" id="MHOP01000005">
    <property type="protein sequence ID" value="OGZ66401.1"/>
    <property type="molecule type" value="Genomic_DNA"/>
</dbReference>
<sequence length="252" mass="28343">MSLFFTAVIFILGLCIGSFLNVVILRLEKSESIGGRSYCPHCKHPLTWFDLIPVFSFLFLGGKCRYCKAKISWQYPMVEIGTAVIFLLITNDQLPITNMAGLLNVLFLFYISSSLIIIFVYDFYHYIIPDIVLFPAIIVALPFHVSWNYLLAAMLASGFFLCIFFVSHGKWMGFGDVKLAVLLGLILGLPNILAALFLAFFFGAIIGVSLMLLNQKGLKSELPFAPFLILGTFMALFWGPEILNWYMGLFIV</sequence>
<evidence type="ECO:0000256" key="7">
    <source>
        <dbReference type="SAM" id="Phobius"/>
    </source>
</evidence>
<feature type="transmembrane region" description="Helical" evidence="7">
    <location>
        <begin position="73"/>
        <end position="90"/>
    </location>
</feature>